<dbReference type="Proteomes" id="UP000017184">
    <property type="component" value="Chromosome"/>
</dbReference>
<evidence type="ECO:0000313" key="1">
    <source>
        <dbReference type="EMBL" id="AGX88580.1"/>
    </source>
</evidence>
<dbReference type="HOGENOM" id="CLU_149778_0_0_4"/>
<gene>
    <name evidence="1" type="ORF">Cenrod_2526</name>
</gene>
<reference evidence="1 2" key="1">
    <citation type="journal article" date="2013" name="Genome Biol.">
        <title>Genomic analysis reveals key aspects of prokaryotic symbiosis in the phototrophic consortium "Chlorochromatium aggregatum".</title>
        <authorList>
            <person name="Liu Z."/>
            <person name="Muller J."/>
            <person name="Li T."/>
            <person name="Alvey R.M."/>
            <person name="Vogl K."/>
            <person name="Frigaard N.U."/>
            <person name="Rockwell N.C."/>
            <person name="Boyd E.S."/>
            <person name="Tomsho L.P."/>
            <person name="Schuster S.C."/>
            <person name="Henke P."/>
            <person name="Rohde M."/>
            <person name="Overmann J."/>
            <person name="Bryant D.A."/>
        </authorList>
    </citation>
    <scope>NUCLEOTIDE SEQUENCE [LARGE SCALE GENOMIC DNA]</scope>
    <source>
        <strain evidence="1">CR</strain>
    </source>
</reference>
<dbReference type="InterPro" id="IPR032314">
    <property type="entry name" value="DUF4845"/>
</dbReference>
<proteinExistence type="predicted"/>
<dbReference type="KEGG" id="cbx:Cenrod_2526"/>
<dbReference type="PATRIC" id="fig|946483.4.peg.2552"/>
<dbReference type="RefSeq" id="WP_022776518.1">
    <property type="nucleotide sequence ID" value="NC_022576.1"/>
</dbReference>
<protein>
    <recommendedName>
        <fullName evidence="3">Transmembrane protein</fullName>
    </recommendedName>
</protein>
<accession>U5NB87</accession>
<organism evidence="1 2">
    <name type="scientific">Candidatus Symbiobacter mobilis CR</name>
    <dbReference type="NCBI Taxonomy" id="946483"/>
    <lineage>
        <taxon>Bacteria</taxon>
        <taxon>Pseudomonadati</taxon>
        <taxon>Pseudomonadota</taxon>
        <taxon>Betaproteobacteria</taxon>
        <taxon>Burkholderiales</taxon>
        <taxon>Comamonadaceae</taxon>
    </lineage>
</organism>
<dbReference type="eggNOG" id="COG4969">
    <property type="taxonomic scope" value="Bacteria"/>
</dbReference>
<sequence length="122" mass="13251">MTAHTMHRSALHSQRGVTFIGFLFIAGFLAALGVVVAQIVPTALEYQAVLTAVKRAKDAPTIPDIRMSFNKSAGIDNISSISGKDLDIRKDGNEVVISFSYQREIHLAGPAYLTLKYTGDSR</sequence>
<dbReference type="AlphaFoldDB" id="U5NB87"/>
<dbReference type="OrthoDB" id="9133279at2"/>
<dbReference type="Pfam" id="PF16137">
    <property type="entry name" value="DUF4845"/>
    <property type="match status" value="1"/>
</dbReference>
<dbReference type="STRING" id="946483.Cenrod_2526"/>
<keyword evidence="2" id="KW-1185">Reference proteome</keyword>
<dbReference type="EMBL" id="CP004885">
    <property type="protein sequence ID" value="AGX88580.1"/>
    <property type="molecule type" value="Genomic_DNA"/>
</dbReference>
<name>U5NB87_9BURK</name>
<evidence type="ECO:0008006" key="3">
    <source>
        <dbReference type="Google" id="ProtNLM"/>
    </source>
</evidence>
<evidence type="ECO:0000313" key="2">
    <source>
        <dbReference type="Proteomes" id="UP000017184"/>
    </source>
</evidence>